<protein>
    <submittedName>
        <fullName evidence="1">Uncharacterized protein</fullName>
    </submittedName>
</protein>
<name>A0A0E9R5R4_ANGAN</name>
<dbReference type="EMBL" id="GBXM01084086">
    <property type="protein sequence ID" value="JAH24491.1"/>
    <property type="molecule type" value="Transcribed_RNA"/>
</dbReference>
<evidence type="ECO:0000313" key="1">
    <source>
        <dbReference type="EMBL" id="JAH24491.1"/>
    </source>
</evidence>
<organism evidence="1">
    <name type="scientific">Anguilla anguilla</name>
    <name type="common">European freshwater eel</name>
    <name type="synonym">Muraena anguilla</name>
    <dbReference type="NCBI Taxonomy" id="7936"/>
    <lineage>
        <taxon>Eukaryota</taxon>
        <taxon>Metazoa</taxon>
        <taxon>Chordata</taxon>
        <taxon>Craniata</taxon>
        <taxon>Vertebrata</taxon>
        <taxon>Euteleostomi</taxon>
        <taxon>Actinopterygii</taxon>
        <taxon>Neopterygii</taxon>
        <taxon>Teleostei</taxon>
        <taxon>Anguilliformes</taxon>
        <taxon>Anguillidae</taxon>
        <taxon>Anguilla</taxon>
    </lineage>
</organism>
<proteinExistence type="predicted"/>
<reference evidence="1" key="1">
    <citation type="submission" date="2014-11" db="EMBL/GenBank/DDBJ databases">
        <authorList>
            <person name="Amaro Gonzalez C."/>
        </authorList>
    </citation>
    <scope>NUCLEOTIDE SEQUENCE</scope>
</reference>
<accession>A0A0E9R5R4</accession>
<sequence>MCARHFDDLLKRVAPFIKHAGSHRIPISAEEDCAGSHRIPQFYRRGLCGKSQNSHLCRREIGVDGIN</sequence>
<reference evidence="1" key="2">
    <citation type="journal article" date="2015" name="Fish Shellfish Immunol.">
        <title>Early steps in the European eel (Anguilla anguilla)-Vibrio vulnificus interaction in the gills: Role of the RtxA13 toxin.</title>
        <authorList>
            <person name="Callol A."/>
            <person name="Pajuelo D."/>
            <person name="Ebbesson L."/>
            <person name="Teles M."/>
            <person name="MacKenzie S."/>
            <person name="Amaro C."/>
        </authorList>
    </citation>
    <scope>NUCLEOTIDE SEQUENCE</scope>
</reference>
<dbReference type="AlphaFoldDB" id="A0A0E9R5R4"/>